<comment type="caution">
    <text evidence="1">The sequence shown here is derived from an EMBL/GenBank/DDBJ whole genome shotgun (WGS) entry which is preliminary data.</text>
</comment>
<organism evidence="1 2">
    <name type="scientific">Lutimaribacter degradans</name>
    <dbReference type="NCBI Taxonomy" id="2945989"/>
    <lineage>
        <taxon>Bacteria</taxon>
        <taxon>Pseudomonadati</taxon>
        <taxon>Pseudomonadota</taxon>
        <taxon>Alphaproteobacteria</taxon>
        <taxon>Rhodobacterales</taxon>
        <taxon>Roseobacteraceae</taxon>
        <taxon>Lutimaribacter</taxon>
    </lineage>
</organism>
<sequence>MKTLLSTTALVMTLGFPTMTLAQSTDTASTTNSGTQQHAGKMSGFLSQRGQADLYASDLIGRDVHARSSSDGKVAATERDTGKANGKNRMSTMNRADLDEMETIGQINEIVLSSDGQVRAFVIGVGGFLGVGEQDIAVTMDQVTFASDADDQSHTYIVMNTGADMLKDAPAYAGMSVQGDAADGSRETVRPKAREDVAGDDDQKRADRTTQSDDAERGDEKTRTNDRTAFTAPDMEREGYDRVEARDVSTEMLMGMTVYDVNDNNVGDVQDMILDDKGAISNVVIDFGGFLGIGSSQASLGFGELTILTNEGYDDVRIYVDATKEQIQELPRYMASK</sequence>
<dbReference type="Proteomes" id="UP001203036">
    <property type="component" value="Unassembled WGS sequence"/>
</dbReference>
<reference evidence="1" key="1">
    <citation type="submission" date="2022-06" db="EMBL/GenBank/DDBJ databases">
        <title>Lutimaribacter sp. EGI FJ00013, a novel bacterium isolated from a salt lake sediment enrichment.</title>
        <authorList>
            <person name="Gao L."/>
            <person name="Fang B.-Z."/>
            <person name="Li W.-J."/>
        </authorList>
    </citation>
    <scope>NUCLEOTIDE SEQUENCE</scope>
    <source>
        <strain evidence="1">EGI FJ00013</strain>
    </source>
</reference>
<accession>A0ACC6A179</accession>
<evidence type="ECO:0000313" key="1">
    <source>
        <dbReference type="EMBL" id="MCM2563751.1"/>
    </source>
</evidence>
<keyword evidence="2" id="KW-1185">Reference proteome</keyword>
<proteinExistence type="predicted"/>
<name>A0ACC6A179_9RHOB</name>
<dbReference type="EMBL" id="JAMQGO010000016">
    <property type="protein sequence ID" value="MCM2563751.1"/>
    <property type="molecule type" value="Genomic_DNA"/>
</dbReference>
<protein>
    <submittedName>
        <fullName evidence="1">PRC-barrel domain-containing protein</fullName>
    </submittedName>
</protein>
<evidence type="ECO:0000313" key="2">
    <source>
        <dbReference type="Proteomes" id="UP001203036"/>
    </source>
</evidence>
<gene>
    <name evidence="1" type="ORF">M8744_16510</name>
</gene>